<dbReference type="HOGENOM" id="CLU_1086081_0_0_1"/>
<protein>
    <submittedName>
        <fullName evidence="1">Uncharacterized protein</fullName>
    </submittedName>
</protein>
<keyword evidence="2" id="KW-1185">Reference proteome</keyword>
<evidence type="ECO:0000313" key="2">
    <source>
        <dbReference type="Proteomes" id="UP000053593"/>
    </source>
</evidence>
<name>A0A0D0BRV8_9AGAR</name>
<dbReference type="Proteomes" id="UP000053593">
    <property type="component" value="Unassembled WGS sequence"/>
</dbReference>
<evidence type="ECO:0000313" key="1">
    <source>
        <dbReference type="EMBL" id="KIK52364.1"/>
    </source>
</evidence>
<accession>A0A0D0BRV8</accession>
<proteinExistence type="predicted"/>
<reference evidence="1 2" key="1">
    <citation type="submission" date="2014-04" db="EMBL/GenBank/DDBJ databases">
        <title>Evolutionary Origins and Diversification of the Mycorrhizal Mutualists.</title>
        <authorList>
            <consortium name="DOE Joint Genome Institute"/>
            <consortium name="Mycorrhizal Genomics Consortium"/>
            <person name="Kohler A."/>
            <person name="Kuo A."/>
            <person name="Nagy L.G."/>
            <person name="Floudas D."/>
            <person name="Copeland A."/>
            <person name="Barry K.W."/>
            <person name="Cichocki N."/>
            <person name="Veneault-Fourrey C."/>
            <person name="LaButti K."/>
            <person name="Lindquist E.A."/>
            <person name="Lipzen A."/>
            <person name="Lundell T."/>
            <person name="Morin E."/>
            <person name="Murat C."/>
            <person name="Riley R."/>
            <person name="Ohm R."/>
            <person name="Sun H."/>
            <person name="Tunlid A."/>
            <person name="Henrissat B."/>
            <person name="Grigoriev I.V."/>
            <person name="Hibbett D.S."/>
            <person name="Martin F."/>
        </authorList>
    </citation>
    <scope>NUCLEOTIDE SEQUENCE [LARGE SCALE GENOMIC DNA]</scope>
    <source>
        <strain evidence="1 2">FD-317 M1</strain>
    </source>
</reference>
<dbReference type="OrthoDB" id="3029933at2759"/>
<dbReference type="EMBL" id="KN834844">
    <property type="protein sequence ID" value="KIK52364.1"/>
    <property type="molecule type" value="Genomic_DNA"/>
</dbReference>
<gene>
    <name evidence="1" type="ORF">GYMLUDRAFT_64301</name>
</gene>
<dbReference type="AlphaFoldDB" id="A0A0D0BRV8"/>
<organism evidence="1 2">
    <name type="scientific">Collybiopsis luxurians FD-317 M1</name>
    <dbReference type="NCBI Taxonomy" id="944289"/>
    <lineage>
        <taxon>Eukaryota</taxon>
        <taxon>Fungi</taxon>
        <taxon>Dikarya</taxon>
        <taxon>Basidiomycota</taxon>
        <taxon>Agaricomycotina</taxon>
        <taxon>Agaricomycetes</taxon>
        <taxon>Agaricomycetidae</taxon>
        <taxon>Agaricales</taxon>
        <taxon>Marasmiineae</taxon>
        <taxon>Omphalotaceae</taxon>
        <taxon>Collybiopsis</taxon>
        <taxon>Collybiopsis luxurians</taxon>
    </lineage>
</organism>
<sequence length="256" mass="28923">MPVHMSTRLSTKPINQYQYLQLFHTYAEFIQFQKFIHDPQFQWGSKTYPLEEFYKSIDWVKVTTHWNILVHQQSSSKTNSNKWLYGKLPSHLEHHAKQIVAYRLEHSTILMESNAEALKPFYGILAASNDTLVSLDLEERIIVTDNLKLQNWDLTSSTSIVGTSNDQSQFDYVHNLNTIGPAQDNSIMEVETDQLAPIAESQIGPSPPSQLHQTALSINYPSSSTLIFIIGAASAPGATLNNKSQFQAGIEHLCEC</sequence>